<feature type="compositionally biased region" description="Gly residues" evidence="1">
    <location>
        <begin position="26"/>
        <end position="41"/>
    </location>
</feature>
<feature type="region of interest" description="Disordered" evidence="1">
    <location>
        <begin position="110"/>
        <end position="146"/>
    </location>
</feature>
<dbReference type="Proteomes" id="UP000000763">
    <property type="component" value="Chromosome 6"/>
</dbReference>
<sequence>MVGPTWAPTSPSRLSLFFLSALPHPRGGGRPRASGGAGGAASRGQWRWLEEEEAEEKVAGERDGADYLPSSRRCASMVERRLGPKPMVAARDGNGEFTIGGHLRIPVPAGAGGVRRTDGKTTAAGVGRCGDGSFRQRDDGCRRQAA</sequence>
<feature type="compositionally biased region" description="Basic and acidic residues" evidence="1">
    <location>
        <begin position="134"/>
        <end position="146"/>
    </location>
</feature>
<accession>Q67UQ5</accession>
<name>Q67UQ5_ORYSJ</name>
<dbReference type="AlphaFoldDB" id="Q67UQ5"/>
<dbReference type="EMBL" id="AP005453">
    <property type="protein sequence ID" value="BAD38114.1"/>
    <property type="molecule type" value="Genomic_DNA"/>
</dbReference>
<reference evidence="3" key="2">
    <citation type="journal article" date="2008" name="Nucleic Acids Res.">
        <title>The rice annotation project database (RAP-DB): 2008 update.</title>
        <authorList>
            <consortium name="The rice annotation project (RAP)"/>
        </authorList>
    </citation>
    <scope>GENOME REANNOTATION</scope>
    <source>
        <strain evidence="3">cv. Nipponbare</strain>
    </source>
</reference>
<evidence type="ECO:0000313" key="2">
    <source>
        <dbReference type="EMBL" id="BAD38114.1"/>
    </source>
</evidence>
<gene>
    <name evidence="2" type="primary">P0453H04.33</name>
</gene>
<protein>
    <submittedName>
        <fullName evidence="2">Uncharacterized protein</fullName>
    </submittedName>
</protein>
<evidence type="ECO:0000313" key="3">
    <source>
        <dbReference type="Proteomes" id="UP000000763"/>
    </source>
</evidence>
<organism evidence="2 3">
    <name type="scientific">Oryza sativa subsp. japonica</name>
    <name type="common">Rice</name>
    <dbReference type="NCBI Taxonomy" id="39947"/>
    <lineage>
        <taxon>Eukaryota</taxon>
        <taxon>Viridiplantae</taxon>
        <taxon>Streptophyta</taxon>
        <taxon>Embryophyta</taxon>
        <taxon>Tracheophyta</taxon>
        <taxon>Spermatophyta</taxon>
        <taxon>Magnoliopsida</taxon>
        <taxon>Liliopsida</taxon>
        <taxon>Poales</taxon>
        <taxon>Poaceae</taxon>
        <taxon>BOP clade</taxon>
        <taxon>Oryzoideae</taxon>
        <taxon>Oryzeae</taxon>
        <taxon>Oryzinae</taxon>
        <taxon>Oryza</taxon>
        <taxon>Oryza sativa</taxon>
    </lineage>
</organism>
<proteinExistence type="predicted"/>
<feature type="region of interest" description="Disordered" evidence="1">
    <location>
        <begin position="25"/>
        <end position="45"/>
    </location>
</feature>
<reference evidence="3" key="1">
    <citation type="journal article" date="2005" name="Nature">
        <title>The map-based sequence of the rice genome.</title>
        <authorList>
            <consortium name="International rice genome sequencing project (IRGSP)"/>
            <person name="Matsumoto T."/>
            <person name="Wu J."/>
            <person name="Kanamori H."/>
            <person name="Katayose Y."/>
            <person name="Fujisawa M."/>
            <person name="Namiki N."/>
            <person name="Mizuno H."/>
            <person name="Yamamoto K."/>
            <person name="Antonio B.A."/>
            <person name="Baba T."/>
            <person name="Sakata K."/>
            <person name="Nagamura Y."/>
            <person name="Aoki H."/>
            <person name="Arikawa K."/>
            <person name="Arita K."/>
            <person name="Bito T."/>
            <person name="Chiden Y."/>
            <person name="Fujitsuka N."/>
            <person name="Fukunaka R."/>
            <person name="Hamada M."/>
            <person name="Harada C."/>
            <person name="Hayashi A."/>
            <person name="Hijishita S."/>
            <person name="Honda M."/>
            <person name="Hosokawa S."/>
            <person name="Ichikawa Y."/>
            <person name="Idonuma A."/>
            <person name="Iijima M."/>
            <person name="Ikeda M."/>
            <person name="Ikeno M."/>
            <person name="Ito K."/>
            <person name="Ito S."/>
            <person name="Ito T."/>
            <person name="Ito Y."/>
            <person name="Ito Y."/>
            <person name="Iwabuchi A."/>
            <person name="Kamiya K."/>
            <person name="Karasawa W."/>
            <person name="Kurita K."/>
            <person name="Katagiri S."/>
            <person name="Kikuta A."/>
            <person name="Kobayashi H."/>
            <person name="Kobayashi N."/>
            <person name="Machita K."/>
            <person name="Maehara T."/>
            <person name="Masukawa M."/>
            <person name="Mizubayashi T."/>
            <person name="Mukai Y."/>
            <person name="Nagasaki H."/>
            <person name="Nagata Y."/>
            <person name="Naito S."/>
            <person name="Nakashima M."/>
            <person name="Nakama Y."/>
            <person name="Nakamichi Y."/>
            <person name="Nakamura M."/>
            <person name="Meguro A."/>
            <person name="Negishi M."/>
            <person name="Ohta I."/>
            <person name="Ohta T."/>
            <person name="Okamoto M."/>
            <person name="Ono N."/>
            <person name="Saji S."/>
            <person name="Sakaguchi M."/>
            <person name="Sakai K."/>
            <person name="Shibata M."/>
            <person name="Shimokawa T."/>
            <person name="Song J."/>
            <person name="Takazaki Y."/>
            <person name="Terasawa K."/>
            <person name="Tsugane M."/>
            <person name="Tsuji K."/>
            <person name="Ueda S."/>
            <person name="Waki K."/>
            <person name="Yamagata H."/>
            <person name="Yamamoto M."/>
            <person name="Yamamoto S."/>
            <person name="Yamane H."/>
            <person name="Yoshiki S."/>
            <person name="Yoshihara R."/>
            <person name="Yukawa K."/>
            <person name="Zhong H."/>
            <person name="Yano M."/>
            <person name="Yuan Q."/>
            <person name="Ouyang S."/>
            <person name="Liu J."/>
            <person name="Jones K.M."/>
            <person name="Gansberger K."/>
            <person name="Moffat K."/>
            <person name="Hill J."/>
            <person name="Bera J."/>
            <person name="Fadrosh D."/>
            <person name="Jin S."/>
            <person name="Johri S."/>
            <person name="Kim M."/>
            <person name="Overton L."/>
            <person name="Reardon M."/>
            <person name="Tsitrin T."/>
            <person name="Vuong H."/>
            <person name="Weaver B."/>
            <person name="Ciecko A."/>
            <person name="Tallon L."/>
            <person name="Jackson J."/>
            <person name="Pai G."/>
            <person name="Aken S.V."/>
            <person name="Utterback T."/>
            <person name="Reidmuller S."/>
            <person name="Feldblyum T."/>
            <person name="Hsiao J."/>
            <person name="Zismann V."/>
            <person name="Iobst S."/>
            <person name="de Vazeille A.R."/>
            <person name="Buell C.R."/>
            <person name="Ying K."/>
            <person name="Li Y."/>
            <person name="Lu T."/>
            <person name="Huang Y."/>
            <person name="Zhao Q."/>
            <person name="Feng Q."/>
            <person name="Zhang L."/>
            <person name="Zhu J."/>
            <person name="Weng Q."/>
            <person name="Mu J."/>
            <person name="Lu Y."/>
            <person name="Fan D."/>
            <person name="Liu Y."/>
            <person name="Guan J."/>
            <person name="Zhang Y."/>
            <person name="Yu S."/>
            <person name="Liu X."/>
            <person name="Zhang Y."/>
            <person name="Hong G."/>
            <person name="Han B."/>
            <person name="Choisne N."/>
            <person name="Demange N."/>
            <person name="Orjeda G."/>
            <person name="Samain S."/>
            <person name="Cattolico L."/>
            <person name="Pelletier E."/>
            <person name="Couloux A."/>
            <person name="Segurens B."/>
            <person name="Wincker P."/>
            <person name="D'Hont A."/>
            <person name="Scarpelli C."/>
            <person name="Weissenbach J."/>
            <person name="Salanoubat M."/>
            <person name="Quetier F."/>
            <person name="Yu Y."/>
            <person name="Kim H.R."/>
            <person name="Rambo T."/>
            <person name="Currie J."/>
            <person name="Collura K."/>
            <person name="Luo M."/>
            <person name="Yang T."/>
            <person name="Ammiraju J.S.S."/>
            <person name="Engler F."/>
            <person name="Soderlund C."/>
            <person name="Wing R.A."/>
            <person name="Palmer L.E."/>
            <person name="de la Bastide M."/>
            <person name="Spiegel L."/>
            <person name="Nascimento L."/>
            <person name="Zutavern T."/>
            <person name="O'Shaughnessy A."/>
            <person name="Dike S."/>
            <person name="Dedhia N."/>
            <person name="Preston R."/>
            <person name="Balija V."/>
            <person name="McCombie W.R."/>
            <person name="Chow T."/>
            <person name="Chen H."/>
            <person name="Chung M."/>
            <person name="Chen C."/>
            <person name="Shaw J."/>
            <person name="Wu H."/>
            <person name="Hsiao K."/>
            <person name="Chao Y."/>
            <person name="Chu M."/>
            <person name="Cheng C."/>
            <person name="Hour A."/>
            <person name="Lee P."/>
            <person name="Lin S."/>
            <person name="Lin Y."/>
            <person name="Liou J."/>
            <person name="Liu S."/>
            <person name="Hsing Y."/>
            <person name="Raghuvanshi S."/>
            <person name="Mohanty A."/>
            <person name="Bharti A.K."/>
            <person name="Gaur A."/>
            <person name="Gupta V."/>
            <person name="Kumar D."/>
            <person name="Ravi V."/>
            <person name="Vij S."/>
            <person name="Kapur A."/>
            <person name="Khurana P."/>
            <person name="Khurana P."/>
            <person name="Khurana J.P."/>
            <person name="Tyagi A.K."/>
            <person name="Gaikwad K."/>
            <person name="Singh A."/>
            <person name="Dalal V."/>
            <person name="Srivastava S."/>
            <person name="Dixit A."/>
            <person name="Pal A.K."/>
            <person name="Ghazi I.A."/>
            <person name="Yadav M."/>
            <person name="Pandit A."/>
            <person name="Bhargava A."/>
            <person name="Sureshbabu K."/>
            <person name="Batra K."/>
            <person name="Sharma T.R."/>
            <person name="Mohapatra T."/>
            <person name="Singh N.K."/>
            <person name="Messing J."/>
            <person name="Nelson A.B."/>
            <person name="Fuks G."/>
            <person name="Kavchok S."/>
            <person name="Keizer G."/>
            <person name="Linton E."/>
            <person name="Llaca V."/>
            <person name="Song R."/>
            <person name="Tanyolac B."/>
            <person name="Young S."/>
            <person name="Ho-Il K."/>
            <person name="Hahn J.H."/>
            <person name="Sangsakoo G."/>
            <person name="Vanavichit A."/>
            <person name="de Mattos Luiz.A.T."/>
            <person name="Zimmer P.D."/>
            <person name="Malone G."/>
            <person name="Dellagostin O."/>
            <person name="de Oliveira A.C."/>
            <person name="Bevan M."/>
            <person name="Bancroft I."/>
            <person name="Minx P."/>
            <person name="Cordum H."/>
            <person name="Wilson R."/>
            <person name="Cheng Z."/>
            <person name="Jin W."/>
            <person name="Jiang J."/>
            <person name="Leong S.A."/>
            <person name="Iwama H."/>
            <person name="Gojobori T."/>
            <person name="Itoh T."/>
            <person name="Niimura Y."/>
            <person name="Fujii Y."/>
            <person name="Habara T."/>
            <person name="Sakai H."/>
            <person name="Sato Y."/>
            <person name="Wilson G."/>
            <person name="Kumar K."/>
            <person name="McCouch S."/>
            <person name="Juretic N."/>
            <person name="Hoen D."/>
            <person name="Wright S."/>
            <person name="Bruskiewich R."/>
            <person name="Bureau T."/>
            <person name="Miyao A."/>
            <person name="Hirochika H."/>
            <person name="Nishikawa T."/>
            <person name="Kadowaki K."/>
            <person name="Sugiura M."/>
            <person name="Burr B."/>
            <person name="Sasaki T."/>
        </authorList>
    </citation>
    <scope>NUCLEOTIDE SEQUENCE [LARGE SCALE GENOMIC DNA]</scope>
    <source>
        <strain evidence="3">cv. Nipponbare</strain>
    </source>
</reference>
<evidence type="ECO:0000256" key="1">
    <source>
        <dbReference type="SAM" id="MobiDB-lite"/>
    </source>
</evidence>